<name>A0A195DIJ1_9HYME</name>
<accession>A0A195DIJ1</accession>
<keyword evidence="2" id="KW-1185">Reference proteome</keyword>
<evidence type="ECO:0000313" key="2">
    <source>
        <dbReference type="Proteomes" id="UP000078492"/>
    </source>
</evidence>
<reference evidence="1 2" key="1">
    <citation type="submission" date="2015-09" db="EMBL/GenBank/DDBJ databases">
        <title>Trachymyrmex cornetzi WGS genome.</title>
        <authorList>
            <person name="Nygaard S."/>
            <person name="Hu H."/>
            <person name="Boomsma J."/>
            <person name="Zhang G."/>
        </authorList>
    </citation>
    <scope>NUCLEOTIDE SEQUENCE [LARGE SCALE GENOMIC DNA]</scope>
    <source>
        <strain evidence="1">Tcor2-1</strain>
        <tissue evidence="1">Whole body</tissue>
    </source>
</reference>
<organism evidence="1 2">
    <name type="scientific">Trachymyrmex cornetzi</name>
    <dbReference type="NCBI Taxonomy" id="471704"/>
    <lineage>
        <taxon>Eukaryota</taxon>
        <taxon>Metazoa</taxon>
        <taxon>Ecdysozoa</taxon>
        <taxon>Arthropoda</taxon>
        <taxon>Hexapoda</taxon>
        <taxon>Insecta</taxon>
        <taxon>Pterygota</taxon>
        <taxon>Neoptera</taxon>
        <taxon>Endopterygota</taxon>
        <taxon>Hymenoptera</taxon>
        <taxon>Apocrita</taxon>
        <taxon>Aculeata</taxon>
        <taxon>Formicoidea</taxon>
        <taxon>Formicidae</taxon>
        <taxon>Myrmicinae</taxon>
        <taxon>Trachymyrmex</taxon>
    </lineage>
</organism>
<gene>
    <name evidence="1" type="ORF">ALC57_15365</name>
</gene>
<dbReference type="AlphaFoldDB" id="A0A195DIJ1"/>
<protein>
    <submittedName>
        <fullName evidence="1">Uncharacterized protein</fullName>
    </submittedName>
</protein>
<dbReference type="Proteomes" id="UP000078492">
    <property type="component" value="Unassembled WGS sequence"/>
</dbReference>
<proteinExistence type="predicted"/>
<dbReference type="EMBL" id="KQ980824">
    <property type="protein sequence ID" value="KYN12637.1"/>
    <property type="molecule type" value="Genomic_DNA"/>
</dbReference>
<evidence type="ECO:0000313" key="1">
    <source>
        <dbReference type="EMBL" id="KYN12637.1"/>
    </source>
</evidence>
<sequence>MEYVRSFGLYFEFGSGAECGRLLPNNTERLDGISGIGERRSCTRQESERSSGCARVRKSDVRASRVESRLRGSEFGVGVVGEW</sequence>